<dbReference type="SUPFAM" id="SSF52540">
    <property type="entry name" value="P-loop containing nucleoside triphosphate hydrolases"/>
    <property type="match status" value="1"/>
</dbReference>
<feature type="chain" id="PRO_5045627103" description="GTP-binding protein sar1" evidence="12">
    <location>
        <begin position="19"/>
        <end position="193"/>
    </location>
</feature>
<evidence type="ECO:0000313" key="13">
    <source>
        <dbReference type="EMBL" id="CAK9216507.1"/>
    </source>
</evidence>
<evidence type="ECO:0000256" key="12">
    <source>
        <dbReference type="SAM" id="SignalP"/>
    </source>
</evidence>
<evidence type="ECO:0008006" key="15">
    <source>
        <dbReference type="Google" id="ProtNLM"/>
    </source>
</evidence>
<reference evidence="13" key="1">
    <citation type="submission" date="2024-02" db="EMBL/GenBank/DDBJ databases">
        <authorList>
            <consortium name="ELIXIR-Norway"/>
            <consortium name="Elixir Norway"/>
        </authorList>
    </citation>
    <scope>NUCLEOTIDE SEQUENCE</scope>
</reference>
<evidence type="ECO:0000256" key="9">
    <source>
        <dbReference type="ARBA" id="ARBA00023034"/>
    </source>
</evidence>
<evidence type="ECO:0000256" key="7">
    <source>
        <dbReference type="ARBA" id="ARBA00022892"/>
    </source>
</evidence>
<evidence type="ECO:0000256" key="4">
    <source>
        <dbReference type="ARBA" id="ARBA00022448"/>
    </source>
</evidence>
<keyword evidence="6 11" id="KW-0256">Endoplasmic reticulum</keyword>
<dbReference type="InterPro" id="IPR005225">
    <property type="entry name" value="Small_GTP-bd"/>
</dbReference>
<keyword evidence="10" id="KW-0342">GTP-binding</keyword>
<accession>A0ABP0UAM1</accession>
<evidence type="ECO:0000256" key="1">
    <source>
        <dbReference type="ARBA" id="ARBA00004240"/>
    </source>
</evidence>
<sequence length="193" mass="22077">MNFVLDWFLGMLWNLGLFQKDAKILFLGLDNAGKTTLLHMLKDERLGTHAPTQFPTSEELRIGRLRITAFDLGGHRTARRVWKDYYAKVHGVIYLVDAFDRERFAEARESLYALLSDEHLNEVPFLILGNKIDIPQAASEEELREALGLGNFTTGKWNVDLSDSKVRPLEIFMCSIVKQQGYGAGIKWLSQYI</sequence>
<dbReference type="Pfam" id="PF00025">
    <property type="entry name" value="Arf"/>
    <property type="match status" value="1"/>
</dbReference>
<dbReference type="Gene3D" id="3.40.50.300">
    <property type="entry name" value="P-loop containing nucleotide triphosphate hydrolases"/>
    <property type="match status" value="1"/>
</dbReference>
<dbReference type="PANTHER" id="PTHR45684">
    <property type="entry name" value="RE74312P"/>
    <property type="match status" value="1"/>
</dbReference>
<feature type="signal peptide" evidence="12">
    <location>
        <begin position="1"/>
        <end position="18"/>
    </location>
</feature>
<protein>
    <recommendedName>
        <fullName evidence="15">GTP-binding protein sar1</fullName>
    </recommendedName>
</protein>
<gene>
    <name evidence="13" type="ORF">CSSPTR1EN2_LOCUS13505</name>
</gene>
<keyword evidence="12" id="KW-0732">Signal</keyword>
<evidence type="ECO:0000256" key="2">
    <source>
        <dbReference type="ARBA" id="ARBA00004555"/>
    </source>
</evidence>
<dbReference type="InterPro" id="IPR027417">
    <property type="entry name" value="P-loop_NTPase"/>
</dbReference>
<evidence type="ECO:0000256" key="11">
    <source>
        <dbReference type="RuleBase" id="RU003926"/>
    </source>
</evidence>
<name>A0ABP0UAM1_9BRYO</name>
<dbReference type="Proteomes" id="UP001497512">
    <property type="component" value="Chromosome 2"/>
</dbReference>
<dbReference type="InterPro" id="IPR006687">
    <property type="entry name" value="Small_GTPase_SAR1"/>
</dbReference>
<dbReference type="SMART" id="SM00178">
    <property type="entry name" value="SAR"/>
    <property type="match status" value="1"/>
</dbReference>
<proteinExistence type="inferred from homology"/>
<dbReference type="CDD" id="cd00879">
    <property type="entry name" value="Sar1"/>
    <property type="match status" value="1"/>
</dbReference>
<evidence type="ECO:0000256" key="3">
    <source>
        <dbReference type="ARBA" id="ARBA00007507"/>
    </source>
</evidence>
<dbReference type="PROSITE" id="PS51417">
    <property type="entry name" value="ARF"/>
    <property type="match status" value="1"/>
</dbReference>
<keyword evidence="9 11" id="KW-0333">Golgi apparatus</keyword>
<keyword evidence="4 11" id="KW-0813">Transport</keyword>
<dbReference type="InterPro" id="IPR006689">
    <property type="entry name" value="Small_GTPase_ARF/SAR"/>
</dbReference>
<comment type="subcellular location">
    <subcellularLocation>
        <location evidence="1">Endoplasmic reticulum</location>
    </subcellularLocation>
    <subcellularLocation>
        <location evidence="2">Golgi apparatus</location>
    </subcellularLocation>
</comment>
<evidence type="ECO:0000256" key="8">
    <source>
        <dbReference type="ARBA" id="ARBA00022927"/>
    </source>
</evidence>
<keyword evidence="7 11" id="KW-0931">ER-Golgi transport</keyword>
<dbReference type="PROSITE" id="PS51422">
    <property type="entry name" value="SAR1"/>
    <property type="match status" value="1"/>
</dbReference>
<dbReference type="EMBL" id="OZ019894">
    <property type="protein sequence ID" value="CAK9216507.1"/>
    <property type="molecule type" value="Genomic_DNA"/>
</dbReference>
<evidence type="ECO:0000256" key="10">
    <source>
        <dbReference type="ARBA" id="ARBA00023134"/>
    </source>
</evidence>
<keyword evidence="8 11" id="KW-0653">Protein transport</keyword>
<organism evidence="13 14">
    <name type="scientific">Sphagnum troendelagicum</name>
    <dbReference type="NCBI Taxonomy" id="128251"/>
    <lineage>
        <taxon>Eukaryota</taxon>
        <taxon>Viridiplantae</taxon>
        <taxon>Streptophyta</taxon>
        <taxon>Embryophyta</taxon>
        <taxon>Bryophyta</taxon>
        <taxon>Sphagnophytina</taxon>
        <taxon>Sphagnopsida</taxon>
        <taxon>Sphagnales</taxon>
        <taxon>Sphagnaceae</taxon>
        <taxon>Sphagnum</taxon>
    </lineage>
</organism>
<evidence type="ECO:0000313" key="14">
    <source>
        <dbReference type="Proteomes" id="UP001497512"/>
    </source>
</evidence>
<dbReference type="NCBIfam" id="TIGR00231">
    <property type="entry name" value="small_GTP"/>
    <property type="match status" value="1"/>
</dbReference>
<keyword evidence="5" id="KW-0547">Nucleotide-binding</keyword>
<dbReference type="PRINTS" id="PR00328">
    <property type="entry name" value="SAR1GTPBP"/>
</dbReference>
<keyword evidence="14" id="KW-1185">Reference proteome</keyword>
<dbReference type="SMART" id="SM00177">
    <property type="entry name" value="ARF"/>
    <property type="match status" value="1"/>
</dbReference>
<comment type="similarity">
    <text evidence="3 11">Belongs to the small GTPase superfamily. SAR1 family.</text>
</comment>
<evidence type="ECO:0000256" key="5">
    <source>
        <dbReference type="ARBA" id="ARBA00022741"/>
    </source>
</evidence>
<evidence type="ECO:0000256" key="6">
    <source>
        <dbReference type="ARBA" id="ARBA00022824"/>
    </source>
</evidence>